<protein>
    <recommendedName>
        <fullName evidence="2">G-patch domain-containing protein</fullName>
    </recommendedName>
</protein>
<dbReference type="AlphaFoldDB" id="A0A0D2AEA8"/>
<evidence type="ECO:0000256" key="1">
    <source>
        <dbReference type="SAM" id="MobiDB-lite"/>
    </source>
</evidence>
<evidence type="ECO:0000313" key="4">
    <source>
        <dbReference type="Proteomes" id="UP000053259"/>
    </source>
</evidence>
<dbReference type="InParanoid" id="A0A0D2AEA8"/>
<feature type="compositionally biased region" description="Pro residues" evidence="1">
    <location>
        <begin position="314"/>
        <end position="326"/>
    </location>
</feature>
<keyword evidence="4" id="KW-1185">Reference proteome</keyword>
<dbReference type="GeneID" id="27311821"/>
<feature type="compositionally biased region" description="Basic residues" evidence="1">
    <location>
        <begin position="148"/>
        <end position="157"/>
    </location>
</feature>
<dbReference type="GO" id="GO:0045292">
    <property type="term" value="P:mRNA cis splicing, via spliceosome"/>
    <property type="evidence" value="ECO:0007669"/>
    <property type="project" value="InterPro"/>
</dbReference>
<dbReference type="HOGENOM" id="CLU_025002_1_0_1"/>
<dbReference type="SMART" id="SM00443">
    <property type="entry name" value="G_patch"/>
    <property type="match status" value="1"/>
</dbReference>
<reference evidence="3 4" key="1">
    <citation type="submission" date="2015-01" db="EMBL/GenBank/DDBJ databases">
        <title>The Genome Sequence of Ochroconis gallopava CBS43764.</title>
        <authorList>
            <consortium name="The Broad Institute Genomics Platform"/>
            <person name="Cuomo C."/>
            <person name="de Hoog S."/>
            <person name="Gorbushina A."/>
            <person name="Stielow B."/>
            <person name="Teixiera M."/>
            <person name="Abouelleil A."/>
            <person name="Chapman S.B."/>
            <person name="Priest M."/>
            <person name="Young S.K."/>
            <person name="Wortman J."/>
            <person name="Nusbaum C."/>
            <person name="Birren B."/>
        </authorList>
    </citation>
    <scope>NUCLEOTIDE SEQUENCE [LARGE SCALE GENOMIC DNA]</scope>
    <source>
        <strain evidence="3 4">CBS 43764</strain>
    </source>
</reference>
<dbReference type="RefSeq" id="XP_016215197.1">
    <property type="nucleotide sequence ID" value="XM_016357108.1"/>
</dbReference>
<feature type="domain" description="G-patch" evidence="2">
    <location>
        <begin position="381"/>
        <end position="427"/>
    </location>
</feature>
<proteinExistence type="predicted"/>
<dbReference type="OrthoDB" id="5411533at2759"/>
<feature type="region of interest" description="Disordered" evidence="1">
    <location>
        <begin position="205"/>
        <end position="381"/>
    </location>
</feature>
<dbReference type="PROSITE" id="PS50174">
    <property type="entry name" value="G_PATCH"/>
    <property type="match status" value="1"/>
</dbReference>
<gene>
    <name evidence="3" type="ORF">PV09_03848</name>
</gene>
<dbReference type="Pfam" id="PF01585">
    <property type="entry name" value="G-patch"/>
    <property type="match status" value="1"/>
</dbReference>
<dbReference type="PANTHER" id="PTHR13288:SF8">
    <property type="entry name" value="SPLICING FACTOR 45"/>
    <property type="match status" value="1"/>
</dbReference>
<accession>A0A0D2AEA8</accession>
<dbReference type="PANTHER" id="PTHR13288">
    <property type="entry name" value="SPLICING FACTOR 45 SPF45"/>
    <property type="match status" value="1"/>
</dbReference>
<dbReference type="InterPro" id="IPR040052">
    <property type="entry name" value="RBM17"/>
</dbReference>
<dbReference type="Gene3D" id="3.30.70.330">
    <property type="match status" value="1"/>
</dbReference>
<dbReference type="InterPro" id="IPR000467">
    <property type="entry name" value="G_patch_dom"/>
</dbReference>
<feature type="compositionally biased region" description="Low complexity" evidence="1">
    <location>
        <begin position="280"/>
        <end position="310"/>
    </location>
</feature>
<evidence type="ECO:0000313" key="3">
    <source>
        <dbReference type="EMBL" id="KIW05328.1"/>
    </source>
</evidence>
<feature type="region of interest" description="Disordered" evidence="1">
    <location>
        <begin position="55"/>
        <end position="191"/>
    </location>
</feature>
<organism evidence="3 4">
    <name type="scientific">Verruconis gallopava</name>
    <dbReference type="NCBI Taxonomy" id="253628"/>
    <lineage>
        <taxon>Eukaryota</taxon>
        <taxon>Fungi</taxon>
        <taxon>Dikarya</taxon>
        <taxon>Ascomycota</taxon>
        <taxon>Pezizomycotina</taxon>
        <taxon>Dothideomycetes</taxon>
        <taxon>Pleosporomycetidae</taxon>
        <taxon>Venturiales</taxon>
        <taxon>Sympoventuriaceae</taxon>
        <taxon>Verruconis</taxon>
    </lineage>
</organism>
<dbReference type="GO" id="GO:0003676">
    <property type="term" value="F:nucleic acid binding"/>
    <property type="evidence" value="ECO:0007669"/>
    <property type="project" value="InterPro"/>
</dbReference>
<name>A0A0D2AEA8_9PEZI</name>
<dbReference type="VEuPathDB" id="FungiDB:PV09_03848"/>
<feature type="compositionally biased region" description="Low complexity" evidence="1">
    <location>
        <begin position="82"/>
        <end position="99"/>
    </location>
</feature>
<dbReference type="STRING" id="253628.A0A0D2AEA8"/>
<sequence>MAEKDKQSTAAPPTLSLYDDLLNNANPNATISAAPVLYGKKEDDDVKTRLAKIQQSLNAARPQPKRPPQNAIRPGFRPKIPTSTAKSTSTSSTAARSSSPVKREDATAASDGPALAHGLGSSGATQVKSGIEDWVGGDEWYEGPKRERGGRKKRKKEKEKEKEMREREEQNWDAIYDPTRPTSYEAYKDSDERIRELEDWMAVLRGRRRRRDSSFQSSRSGSEEYARRPMNRMFAPPGMNFAPPTSYDDDTPTDSLGRGETPGAEADTGDDAYARRMRMSGISGPPRSLSPPSASALKQSSPPPSWTSSSELPQPHPPPPPPPPQFAPGVVISAEPVRYTLPPPPPDLPSNDSELHTALENATPAADEPEEPQQRSNRPGQKGFAERYMAKHGYKKGQGLGASGTGILNALAVKVEKAKKTYDAEGNLTSAPPSMGKIVGGKKRKGTEDTKMSSVVRCLHMVDGRDLDYEMGPEGNLVEEIGQGCAERYGNIERVLVHRNVEEGQTVPVFLKFTAQISALRAVAALDGGEFGGNTVKAEFWDEDKFEKGIYE</sequence>
<feature type="compositionally biased region" description="Basic and acidic residues" evidence="1">
    <location>
        <begin position="158"/>
        <end position="170"/>
    </location>
</feature>
<dbReference type="Proteomes" id="UP000053259">
    <property type="component" value="Unassembled WGS sequence"/>
</dbReference>
<dbReference type="InterPro" id="IPR012677">
    <property type="entry name" value="Nucleotide-bd_a/b_plait_sf"/>
</dbReference>
<dbReference type="SUPFAM" id="SSF54928">
    <property type="entry name" value="RNA-binding domain, RBD"/>
    <property type="match status" value="1"/>
</dbReference>
<evidence type="ECO:0000259" key="2">
    <source>
        <dbReference type="PROSITE" id="PS50174"/>
    </source>
</evidence>
<dbReference type="InterPro" id="IPR035979">
    <property type="entry name" value="RBD_domain_sf"/>
</dbReference>
<dbReference type="EMBL" id="KN847538">
    <property type="protein sequence ID" value="KIW05328.1"/>
    <property type="molecule type" value="Genomic_DNA"/>
</dbReference>
<dbReference type="GO" id="GO:0071011">
    <property type="term" value="C:precatalytic spliceosome"/>
    <property type="evidence" value="ECO:0007669"/>
    <property type="project" value="TreeGrafter"/>
</dbReference>